<accession>A0A4V2PV32</accession>
<dbReference type="InterPro" id="IPR036390">
    <property type="entry name" value="WH_DNA-bd_sf"/>
</dbReference>
<gene>
    <name evidence="6" type="ORF">C7378_2445</name>
</gene>
<name>A0A4V2PV32_9BACT</name>
<feature type="compositionally biased region" description="Basic and acidic residues" evidence="4">
    <location>
        <begin position="15"/>
        <end position="24"/>
    </location>
</feature>
<dbReference type="InterPro" id="IPR036388">
    <property type="entry name" value="WH-like_DNA-bd_sf"/>
</dbReference>
<dbReference type="AlphaFoldDB" id="A0A4V2PV32"/>
<feature type="domain" description="HTH hxlR-type" evidence="5">
    <location>
        <begin position="35"/>
        <end position="133"/>
    </location>
</feature>
<dbReference type="SUPFAM" id="SSF46785">
    <property type="entry name" value="Winged helix' DNA-binding domain"/>
    <property type="match status" value="1"/>
</dbReference>
<dbReference type="GO" id="GO:0003677">
    <property type="term" value="F:DNA binding"/>
    <property type="evidence" value="ECO:0007669"/>
    <property type="project" value="UniProtKB-KW"/>
</dbReference>
<keyword evidence="1" id="KW-0805">Transcription regulation</keyword>
<evidence type="ECO:0000256" key="4">
    <source>
        <dbReference type="SAM" id="MobiDB-lite"/>
    </source>
</evidence>
<feature type="region of interest" description="Disordered" evidence="4">
    <location>
        <begin position="1"/>
        <end position="31"/>
    </location>
</feature>
<dbReference type="PANTHER" id="PTHR33204:SF29">
    <property type="entry name" value="TRANSCRIPTIONAL REGULATOR"/>
    <property type="match status" value="1"/>
</dbReference>
<evidence type="ECO:0000313" key="7">
    <source>
        <dbReference type="Proteomes" id="UP000295210"/>
    </source>
</evidence>
<sequence length="133" mass="15232">MPRRADKGPPNYASCRRERQERVASRTKVQGGEGCSAQFAINLIQGKWKMRILSRLQHGPARLSELRRMFPEASKKMLTQHLRELEKDGLVVRTDLSGRLPHVEYSLSNSRGLAALSLIDTLAEWSREYLSQR</sequence>
<dbReference type="InterPro" id="IPR002577">
    <property type="entry name" value="HTH_HxlR"/>
</dbReference>
<dbReference type="Pfam" id="PF01638">
    <property type="entry name" value="HxlR"/>
    <property type="match status" value="1"/>
</dbReference>
<evidence type="ECO:0000256" key="2">
    <source>
        <dbReference type="ARBA" id="ARBA00023125"/>
    </source>
</evidence>
<dbReference type="PROSITE" id="PS51118">
    <property type="entry name" value="HTH_HXLR"/>
    <property type="match status" value="1"/>
</dbReference>
<evidence type="ECO:0000313" key="6">
    <source>
        <dbReference type="EMBL" id="TCK72851.1"/>
    </source>
</evidence>
<dbReference type="EMBL" id="SMGK01000003">
    <property type="protein sequence ID" value="TCK72851.1"/>
    <property type="molecule type" value="Genomic_DNA"/>
</dbReference>
<keyword evidence="7" id="KW-1185">Reference proteome</keyword>
<evidence type="ECO:0000256" key="3">
    <source>
        <dbReference type="ARBA" id="ARBA00023163"/>
    </source>
</evidence>
<protein>
    <submittedName>
        <fullName evidence="6">HxlR family transcriptional regulator</fullName>
    </submittedName>
</protein>
<organism evidence="6 7">
    <name type="scientific">Acidipila rosea</name>
    <dbReference type="NCBI Taxonomy" id="768535"/>
    <lineage>
        <taxon>Bacteria</taxon>
        <taxon>Pseudomonadati</taxon>
        <taxon>Acidobacteriota</taxon>
        <taxon>Terriglobia</taxon>
        <taxon>Terriglobales</taxon>
        <taxon>Acidobacteriaceae</taxon>
        <taxon>Acidipila</taxon>
    </lineage>
</organism>
<keyword evidence="2" id="KW-0238">DNA-binding</keyword>
<evidence type="ECO:0000259" key="5">
    <source>
        <dbReference type="PROSITE" id="PS51118"/>
    </source>
</evidence>
<dbReference type="Proteomes" id="UP000295210">
    <property type="component" value="Unassembled WGS sequence"/>
</dbReference>
<reference evidence="6 7" key="1">
    <citation type="submission" date="2019-03" db="EMBL/GenBank/DDBJ databases">
        <title>Genomic Encyclopedia of Type Strains, Phase IV (KMG-IV): sequencing the most valuable type-strain genomes for metagenomic binning, comparative biology and taxonomic classification.</title>
        <authorList>
            <person name="Goeker M."/>
        </authorList>
    </citation>
    <scope>NUCLEOTIDE SEQUENCE [LARGE SCALE GENOMIC DNA]</scope>
    <source>
        <strain evidence="6 7">DSM 103428</strain>
    </source>
</reference>
<dbReference type="PANTHER" id="PTHR33204">
    <property type="entry name" value="TRANSCRIPTIONAL REGULATOR, MARR FAMILY"/>
    <property type="match status" value="1"/>
</dbReference>
<comment type="caution">
    <text evidence="6">The sequence shown here is derived from an EMBL/GenBank/DDBJ whole genome shotgun (WGS) entry which is preliminary data.</text>
</comment>
<evidence type="ECO:0000256" key="1">
    <source>
        <dbReference type="ARBA" id="ARBA00023015"/>
    </source>
</evidence>
<proteinExistence type="predicted"/>
<dbReference type="Gene3D" id="1.10.10.10">
    <property type="entry name" value="Winged helix-like DNA-binding domain superfamily/Winged helix DNA-binding domain"/>
    <property type="match status" value="1"/>
</dbReference>
<keyword evidence="3" id="KW-0804">Transcription</keyword>